<dbReference type="Pfam" id="PF19051">
    <property type="entry name" value="GFO_IDH_MocA_C2"/>
    <property type="match status" value="2"/>
</dbReference>
<dbReference type="Gene3D" id="3.30.360.10">
    <property type="entry name" value="Dihydrodipicolinate Reductase, domain 2"/>
    <property type="match status" value="1"/>
</dbReference>
<accession>A0A512C954</accession>
<dbReference type="Proteomes" id="UP000321301">
    <property type="component" value="Unassembled WGS sequence"/>
</dbReference>
<dbReference type="InterPro" id="IPR019546">
    <property type="entry name" value="TAT_signal_bac_arc"/>
</dbReference>
<evidence type="ECO:0000313" key="4">
    <source>
        <dbReference type="EMBL" id="GEO20725.1"/>
    </source>
</evidence>
<sequence>MGRINYNFNNKPILNMDKESSRRSFIKKSAVAGSAALIIPTIVPSSVFGANDRINAAVLGLNGRGKSHIQGFMSQKNVQIKTFCDPDMNILKERQKSFKEKYKADVVLEQDLRRVMDDKDIDVISIASPNHWHALTTIWACQAGKDVYVEKPGSHNISEGRKMVEAAHKYDRIVQHGVQLRSSPAVQEAVQLMRDGYIGNVYMARGLVFRWRPSIGDKGFSPVPEGLDYDLWTGPAPKTPFTENLVHYNWHWNFDYGNGDVGNQGIHETDLCMWGLDVGLPTKITSMGGKFLWDDAKTVPEVLTSVYKYPDENKIIQFEVRPWCTNAEDGATVGNIFYGDKGYLVVDGYDKYQTFLGKDRTPGKSGQDGGPSGSEMDRGAGGTDGHFANFIEAVRKHDASILNGPVETAHLSSGLAHLGNIAYQLDRVLTFNPKSETFVNDKEADAMLTRNYRPGFEVPDQV</sequence>
<proteinExistence type="predicted"/>
<dbReference type="PANTHER" id="PTHR43818">
    <property type="entry name" value="BCDNA.GH03377"/>
    <property type="match status" value="1"/>
</dbReference>
<feature type="region of interest" description="Disordered" evidence="1">
    <location>
        <begin position="357"/>
        <end position="381"/>
    </location>
</feature>
<dbReference type="InterPro" id="IPR036291">
    <property type="entry name" value="NAD(P)-bd_dom_sf"/>
</dbReference>
<dbReference type="Pfam" id="PF01408">
    <property type="entry name" value="GFO_IDH_MocA"/>
    <property type="match status" value="1"/>
</dbReference>
<evidence type="ECO:0000259" key="3">
    <source>
        <dbReference type="Pfam" id="PF19051"/>
    </source>
</evidence>
<dbReference type="SUPFAM" id="SSF55347">
    <property type="entry name" value="Glyceraldehyde-3-phosphate dehydrogenase-like, C-terminal domain"/>
    <property type="match status" value="1"/>
</dbReference>
<dbReference type="PANTHER" id="PTHR43818:SF5">
    <property type="entry name" value="OXIDOREDUCTASE FAMILY PROTEIN"/>
    <property type="match status" value="1"/>
</dbReference>
<feature type="domain" description="Gfo/Idh/MocA-like oxidoreductase N-terminal" evidence="2">
    <location>
        <begin position="54"/>
        <end position="177"/>
    </location>
</feature>
<keyword evidence="5" id="KW-1185">Reference proteome</keyword>
<dbReference type="InterPro" id="IPR050463">
    <property type="entry name" value="Gfo/Idh/MocA_oxidrdct_glycsds"/>
</dbReference>
<dbReference type="EMBL" id="BJYV01000003">
    <property type="protein sequence ID" value="GEO20725.1"/>
    <property type="molecule type" value="Genomic_DNA"/>
</dbReference>
<organism evidence="4 5">
    <name type="scientific">Cyclobacterium qasimii</name>
    <dbReference type="NCBI Taxonomy" id="1350429"/>
    <lineage>
        <taxon>Bacteria</taxon>
        <taxon>Pseudomonadati</taxon>
        <taxon>Bacteroidota</taxon>
        <taxon>Cytophagia</taxon>
        <taxon>Cytophagales</taxon>
        <taxon>Cyclobacteriaceae</taxon>
        <taxon>Cyclobacterium</taxon>
    </lineage>
</organism>
<feature type="domain" description="Gfo/Idh/MocA-like oxidoreductase bacterial type C-terminal" evidence="3">
    <location>
        <begin position="386"/>
        <end position="456"/>
    </location>
</feature>
<dbReference type="GO" id="GO:0000166">
    <property type="term" value="F:nucleotide binding"/>
    <property type="evidence" value="ECO:0007669"/>
    <property type="project" value="InterPro"/>
</dbReference>
<dbReference type="InterPro" id="IPR000683">
    <property type="entry name" value="Gfo/Idh/MocA-like_OxRdtase_N"/>
</dbReference>
<protein>
    <submittedName>
        <fullName evidence="4">Dehydrogenase</fullName>
    </submittedName>
</protein>
<dbReference type="Gene3D" id="3.40.50.720">
    <property type="entry name" value="NAD(P)-binding Rossmann-like Domain"/>
    <property type="match status" value="1"/>
</dbReference>
<gene>
    <name evidence="4" type="ORF">CQA01_12590</name>
</gene>
<reference evidence="4 5" key="1">
    <citation type="submission" date="2019-07" db="EMBL/GenBank/DDBJ databases">
        <title>Whole genome shotgun sequence of Cyclobacterium qasimii NBRC 106168.</title>
        <authorList>
            <person name="Hosoyama A."/>
            <person name="Uohara A."/>
            <person name="Ohji S."/>
            <person name="Ichikawa N."/>
        </authorList>
    </citation>
    <scope>NUCLEOTIDE SEQUENCE [LARGE SCALE GENOMIC DNA]</scope>
    <source>
        <strain evidence="4 5">NBRC 106168</strain>
    </source>
</reference>
<evidence type="ECO:0000256" key="1">
    <source>
        <dbReference type="SAM" id="MobiDB-lite"/>
    </source>
</evidence>
<dbReference type="NCBIfam" id="TIGR01409">
    <property type="entry name" value="TAT_signal_seq"/>
    <property type="match status" value="1"/>
</dbReference>
<dbReference type="InterPro" id="IPR043906">
    <property type="entry name" value="Gfo/Idh/MocA_OxRdtase_bact_C"/>
</dbReference>
<evidence type="ECO:0000313" key="5">
    <source>
        <dbReference type="Proteomes" id="UP000321301"/>
    </source>
</evidence>
<dbReference type="SUPFAM" id="SSF51735">
    <property type="entry name" value="NAD(P)-binding Rossmann-fold domains"/>
    <property type="match status" value="1"/>
</dbReference>
<comment type="caution">
    <text evidence="4">The sequence shown here is derived from an EMBL/GenBank/DDBJ whole genome shotgun (WGS) entry which is preliminary data.</text>
</comment>
<feature type="domain" description="Gfo/Idh/MocA-like oxidoreductase bacterial type C-terminal" evidence="3">
    <location>
        <begin position="221"/>
        <end position="287"/>
    </location>
</feature>
<dbReference type="AlphaFoldDB" id="A0A512C954"/>
<evidence type="ECO:0000259" key="2">
    <source>
        <dbReference type="Pfam" id="PF01408"/>
    </source>
</evidence>
<name>A0A512C954_9BACT</name>